<proteinExistence type="predicted"/>
<dbReference type="EMBL" id="JBJQOH010000002">
    <property type="protein sequence ID" value="KAL3697654.1"/>
    <property type="molecule type" value="Genomic_DNA"/>
</dbReference>
<comment type="caution">
    <text evidence="1">The sequence shown here is derived from an EMBL/GenBank/DDBJ whole genome shotgun (WGS) entry which is preliminary data.</text>
</comment>
<keyword evidence="2" id="KW-1185">Reference proteome</keyword>
<organism evidence="1 2">
    <name type="scientific">Riccia sorocarpa</name>
    <dbReference type="NCBI Taxonomy" id="122646"/>
    <lineage>
        <taxon>Eukaryota</taxon>
        <taxon>Viridiplantae</taxon>
        <taxon>Streptophyta</taxon>
        <taxon>Embryophyta</taxon>
        <taxon>Marchantiophyta</taxon>
        <taxon>Marchantiopsida</taxon>
        <taxon>Marchantiidae</taxon>
        <taxon>Marchantiales</taxon>
        <taxon>Ricciaceae</taxon>
        <taxon>Riccia</taxon>
    </lineage>
</organism>
<accession>A0ABD3I7V2</accession>
<gene>
    <name evidence="1" type="ORF">R1sor_011730</name>
</gene>
<evidence type="ECO:0000313" key="2">
    <source>
        <dbReference type="Proteomes" id="UP001633002"/>
    </source>
</evidence>
<reference evidence="1 2" key="1">
    <citation type="submission" date="2024-09" db="EMBL/GenBank/DDBJ databases">
        <title>Chromosome-scale assembly of Riccia sorocarpa.</title>
        <authorList>
            <person name="Paukszto L."/>
        </authorList>
    </citation>
    <scope>NUCLEOTIDE SEQUENCE [LARGE SCALE GENOMIC DNA]</scope>
    <source>
        <strain evidence="1">LP-2024</strain>
        <tissue evidence="1">Aerial parts of the thallus</tissue>
    </source>
</reference>
<dbReference type="Proteomes" id="UP001633002">
    <property type="component" value="Unassembled WGS sequence"/>
</dbReference>
<name>A0ABD3I7V2_9MARC</name>
<sequence>MLQPEAGVDAFSHCIARAICIQPGLDGGFCVWFICRMMVSMTSDRRHHRLHEAFCGGMDFSCHSLVNHYCIQSPLIELPLSWPQPNVHLMVEVPWKCLDWRKI</sequence>
<protein>
    <submittedName>
        <fullName evidence="1">Uncharacterized protein</fullName>
    </submittedName>
</protein>
<dbReference type="AlphaFoldDB" id="A0ABD3I7V2"/>
<evidence type="ECO:0000313" key="1">
    <source>
        <dbReference type="EMBL" id="KAL3697654.1"/>
    </source>
</evidence>